<proteinExistence type="predicted"/>
<reference evidence="1 2" key="1">
    <citation type="submission" date="2020-10" db="EMBL/GenBank/DDBJ databases">
        <title>Complete genome sequence of Paludibaculum fermentans P105T, a facultatively anaerobic acidobacterium capable of dissimilatory Fe(III) reduction.</title>
        <authorList>
            <person name="Dedysh S.N."/>
            <person name="Beletsky A.V."/>
            <person name="Kulichevskaya I.S."/>
            <person name="Mardanov A.V."/>
            <person name="Ravin N.V."/>
        </authorList>
    </citation>
    <scope>NUCLEOTIDE SEQUENCE [LARGE SCALE GENOMIC DNA]</scope>
    <source>
        <strain evidence="1 2">P105</strain>
    </source>
</reference>
<sequence>MKRLIFWEFPRGSRPYDIAVALILLFIFGVPRDVFKDQPRPASIVQMPSEQGAIIYWIETGLLADTPEAMRPKVATDLLAARTGKRLNVARVEPFYDAEQEVRGFMVIVKQ</sequence>
<keyword evidence="2" id="KW-1185">Reference proteome</keyword>
<protein>
    <submittedName>
        <fullName evidence="1">Uncharacterized protein</fullName>
    </submittedName>
</protein>
<evidence type="ECO:0000313" key="2">
    <source>
        <dbReference type="Proteomes" id="UP000593892"/>
    </source>
</evidence>
<dbReference type="AlphaFoldDB" id="A0A7S7SM83"/>
<dbReference type="EMBL" id="CP063849">
    <property type="protein sequence ID" value="QOY89618.1"/>
    <property type="molecule type" value="Genomic_DNA"/>
</dbReference>
<dbReference type="Proteomes" id="UP000593892">
    <property type="component" value="Chromosome"/>
</dbReference>
<evidence type="ECO:0000313" key="1">
    <source>
        <dbReference type="EMBL" id="QOY89618.1"/>
    </source>
</evidence>
<organism evidence="1 2">
    <name type="scientific">Paludibaculum fermentans</name>
    <dbReference type="NCBI Taxonomy" id="1473598"/>
    <lineage>
        <taxon>Bacteria</taxon>
        <taxon>Pseudomonadati</taxon>
        <taxon>Acidobacteriota</taxon>
        <taxon>Terriglobia</taxon>
        <taxon>Bryobacterales</taxon>
        <taxon>Bryobacteraceae</taxon>
        <taxon>Paludibaculum</taxon>
    </lineage>
</organism>
<name>A0A7S7SM83_PALFE</name>
<gene>
    <name evidence="1" type="ORF">IRI77_06610</name>
</gene>
<dbReference type="RefSeq" id="WP_194451280.1">
    <property type="nucleotide sequence ID" value="NZ_CP063849.1"/>
</dbReference>
<accession>A0A7S7SM83</accession>
<dbReference type="KEGG" id="pfer:IRI77_06610"/>